<dbReference type="InterPro" id="IPR007245">
    <property type="entry name" value="PIG-T"/>
</dbReference>
<protein>
    <submittedName>
        <fullName evidence="1">Uncharacterized protein</fullName>
    </submittedName>
</protein>
<dbReference type="PANTHER" id="PTHR12959:SF11">
    <property type="entry name" value="GPI TRANSAMIDASE COMPONENT PIG-T"/>
    <property type="match status" value="1"/>
</dbReference>
<gene>
    <name evidence="1" type="ORF">CYMTET_25036</name>
</gene>
<name>A0AAE0FVE1_9CHLO</name>
<evidence type="ECO:0000313" key="2">
    <source>
        <dbReference type="Proteomes" id="UP001190700"/>
    </source>
</evidence>
<sequence length="287" mass="30711">VRQGSRGWVTAQGGALPGACAAAVSSHVYVEIEAGLLASIPGGMDPISSVAVDDNVLFGVTPTPDSIIERGGGGVGIGAKAGGTTLLDWSLQSRRVSLNPLDVHMKWRLTPSWTPSPPPVYVSQYLTGVGTAYGGITIELQRSETPTHSVEDAWAIPLQVRILHVAPWFMKMWWHALLLEVDGVAVAMEAVPKSLAQASVELQRVARSYMHMAPSTDREAPGVAELFVHLPAGAASARLSVPFDKAFLHVDEYMPDANHGFDIEGAMVTVELLHTPAQGRAMHEQNW</sequence>
<dbReference type="Pfam" id="PF04113">
    <property type="entry name" value="Gpi16"/>
    <property type="match status" value="1"/>
</dbReference>
<reference evidence="1 2" key="1">
    <citation type="journal article" date="2015" name="Genome Biol. Evol.">
        <title>Comparative Genomics of a Bacterivorous Green Alga Reveals Evolutionary Causalities and Consequences of Phago-Mixotrophic Mode of Nutrition.</title>
        <authorList>
            <person name="Burns J.A."/>
            <person name="Paasch A."/>
            <person name="Narechania A."/>
            <person name="Kim E."/>
        </authorList>
    </citation>
    <scope>NUCLEOTIDE SEQUENCE [LARGE SCALE GENOMIC DNA]</scope>
    <source>
        <strain evidence="1 2">PLY_AMNH</strain>
    </source>
</reference>
<comment type="caution">
    <text evidence="1">The sequence shown here is derived from an EMBL/GenBank/DDBJ whole genome shotgun (WGS) entry which is preliminary data.</text>
</comment>
<feature type="non-terminal residue" evidence="1">
    <location>
        <position position="1"/>
    </location>
</feature>
<evidence type="ECO:0000313" key="1">
    <source>
        <dbReference type="EMBL" id="KAK3266333.1"/>
    </source>
</evidence>
<dbReference type="AlphaFoldDB" id="A0AAE0FVE1"/>
<keyword evidence="2" id="KW-1185">Reference proteome</keyword>
<proteinExistence type="predicted"/>
<dbReference type="GO" id="GO:0042765">
    <property type="term" value="C:GPI-anchor transamidase complex"/>
    <property type="evidence" value="ECO:0007669"/>
    <property type="project" value="InterPro"/>
</dbReference>
<accession>A0AAE0FVE1</accession>
<organism evidence="1 2">
    <name type="scientific">Cymbomonas tetramitiformis</name>
    <dbReference type="NCBI Taxonomy" id="36881"/>
    <lineage>
        <taxon>Eukaryota</taxon>
        <taxon>Viridiplantae</taxon>
        <taxon>Chlorophyta</taxon>
        <taxon>Pyramimonadophyceae</taxon>
        <taxon>Pyramimonadales</taxon>
        <taxon>Pyramimonadaceae</taxon>
        <taxon>Cymbomonas</taxon>
    </lineage>
</organism>
<dbReference type="PANTHER" id="PTHR12959">
    <property type="entry name" value="GPI TRANSAMIDASE COMPONENT PIG-T-RELATED"/>
    <property type="match status" value="1"/>
</dbReference>
<dbReference type="Proteomes" id="UP001190700">
    <property type="component" value="Unassembled WGS sequence"/>
</dbReference>
<dbReference type="EMBL" id="LGRX02013197">
    <property type="protein sequence ID" value="KAK3266333.1"/>
    <property type="molecule type" value="Genomic_DNA"/>
</dbReference>
<dbReference type="GO" id="GO:0016255">
    <property type="term" value="P:attachment of GPI anchor to protein"/>
    <property type="evidence" value="ECO:0007669"/>
    <property type="project" value="InterPro"/>
</dbReference>